<dbReference type="SFLD" id="SFLDG01123">
    <property type="entry name" value="methyltransferase_(Class_B)"/>
    <property type="match status" value="1"/>
</dbReference>
<dbReference type="SFLD" id="SFLDG01082">
    <property type="entry name" value="B12-binding_domain_containing"/>
    <property type="match status" value="1"/>
</dbReference>
<keyword evidence="4" id="KW-0408">Iron</keyword>
<feature type="domain" description="B12-binding" evidence="6">
    <location>
        <begin position="1"/>
        <end position="140"/>
    </location>
</feature>
<dbReference type="Pfam" id="PF04055">
    <property type="entry name" value="Radical_SAM"/>
    <property type="match status" value="1"/>
</dbReference>
<keyword evidence="5" id="KW-0411">Iron-sulfur</keyword>
<dbReference type="InterPro" id="IPR006638">
    <property type="entry name" value="Elp3/MiaA/NifB-like_rSAM"/>
</dbReference>
<dbReference type="Gene3D" id="3.80.30.20">
    <property type="entry name" value="tm_1862 like domain"/>
    <property type="match status" value="1"/>
</dbReference>
<name>A0ABQ3XSR0_9ACTN</name>
<organism evidence="8 9">
    <name type="scientific">Actinoplanes couchii</name>
    <dbReference type="NCBI Taxonomy" id="403638"/>
    <lineage>
        <taxon>Bacteria</taxon>
        <taxon>Bacillati</taxon>
        <taxon>Actinomycetota</taxon>
        <taxon>Actinomycetes</taxon>
        <taxon>Micromonosporales</taxon>
        <taxon>Micromonosporaceae</taxon>
        <taxon>Actinoplanes</taxon>
    </lineage>
</organism>
<dbReference type="InterPro" id="IPR006158">
    <property type="entry name" value="Cobalamin-bd"/>
</dbReference>
<dbReference type="RefSeq" id="WP_203809365.1">
    <property type="nucleotide sequence ID" value="NZ_BAAAQE010000104.1"/>
</dbReference>
<dbReference type="SMART" id="SM00729">
    <property type="entry name" value="Elp3"/>
    <property type="match status" value="1"/>
</dbReference>
<dbReference type="Gene3D" id="3.40.50.280">
    <property type="entry name" value="Cobalamin-binding domain"/>
    <property type="match status" value="1"/>
</dbReference>
<dbReference type="InterPro" id="IPR034466">
    <property type="entry name" value="Methyltransferase_Class_B"/>
</dbReference>
<keyword evidence="9" id="KW-1185">Reference proteome</keyword>
<evidence type="ECO:0000256" key="5">
    <source>
        <dbReference type="ARBA" id="ARBA00023014"/>
    </source>
</evidence>
<dbReference type="PANTHER" id="PTHR43409:SF16">
    <property type="entry name" value="SLR0320 PROTEIN"/>
    <property type="match status" value="1"/>
</dbReference>
<comment type="caution">
    <text evidence="8">The sequence shown here is derived from an EMBL/GenBank/DDBJ whole genome shotgun (WGS) entry which is preliminary data.</text>
</comment>
<evidence type="ECO:0000256" key="3">
    <source>
        <dbReference type="ARBA" id="ARBA00022723"/>
    </source>
</evidence>
<evidence type="ECO:0000256" key="4">
    <source>
        <dbReference type="ARBA" id="ARBA00023004"/>
    </source>
</evidence>
<keyword evidence="2" id="KW-0949">S-adenosyl-L-methionine</keyword>
<evidence type="ECO:0000313" key="8">
    <source>
        <dbReference type="EMBL" id="GID61417.1"/>
    </source>
</evidence>
<evidence type="ECO:0000259" key="6">
    <source>
        <dbReference type="PROSITE" id="PS51332"/>
    </source>
</evidence>
<evidence type="ECO:0008006" key="10">
    <source>
        <dbReference type="Google" id="ProtNLM"/>
    </source>
</evidence>
<dbReference type="SFLD" id="SFLDS00029">
    <property type="entry name" value="Radical_SAM"/>
    <property type="match status" value="1"/>
</dbReference>
<dbReference type="InterPro" id="IPR023404">
    <property type="entry name" value="rSAM_horseshoe"/>
</dbReference>
<dbReference type="InterPro" id="IPR058240">
    <property type="entry name" value="rSAM_sf"/>
</dbReference>
<evidence type="ECO:0000256" key="2">
    <source>
        <dbReference type="ARBA" id="ARBA00022691"/>
    </source>
</evidence>
<dbReference type="PROSITE" id="PS51918">
    <property type="entry name" value="RADICAL_SAM"/>
    <property type="match status" value="1"/>
</dbReference>
<evidence type="ECO:0000313" key="9">
    <source>
        <dbReference type="Proteomes" id="UP000612282"/>
    </source>
</evidence>
<dbReference type="InterPro" id="IPR007197">
    <property type="entry name" value="rSAM"/>
</dbReference>
<evidence type="ECO:0000259" key="7">
    <source>
        <dbReference type="PROSITE" id="PS51918"/>
    </source>
</evidence>
<dbReference type="SUPFAM" id="SSF102114">
    <property type="entry name" value="Radical SAM enzymes"/>
    <property type="match status" value="1"/>
</dbReference>
<accession>A0ABQ3XSR0</accession>
<dbReference type="InterPro" id="IPR051198">
    <property type="entry name" value="BchE-like"/>
</dbReference>
<protein>
    <recommendedName>
        <fullName evidence="10">Radical SAM domain protein</fullName>
    </recommendedName>
</protein>
<gene>
    <name evidence="8" type="ORF">Aco03nite_098210</name>
</gene>
<sequence length="615" mass="69052">MKVALVEPPGQRGYVPIAVAYLAAIVQADPELSTHVQHRLHLGHMSESVDDVVSAIFVDGAPDVLGLSCQGWSLAHADAIAARVAEKNPDVLVIYGGNHVSNGGIALLRERPFVDVVADGEGEFLFRELLRSWRRTGRVDDLAGIPGATVRKEDGTVVQGAERPRATDLSQIPSPYLNGSLDALLRQDCTALLETNRGCPYSCSFCYWGEAIGARVQHFPTERVKAEMRYLAERQVDSWYICDANFGMFDRDRELVDYMVELRAEFGFPRTMHTNWAKNANERVVSLCAKLNNAGIHSTYTLALQSATPEALRLAHRKNMKINRIEELAAICRRHGVVPRGELIWGLPGESYAEFLESFEVLAPHTDALSVYPHYLLPNTEFSRRKQEYGLVTEKAEVDTDYAYCVEHPLMSRSEFLDGMRFIISNNILRVASGFYRVYPRVMKELGVSLASTTEALGGWIRHSPDATAKRFARFYRIPMATHRLSLGEVWAAIRDDRDGFVDMLRQYTEETFHVSLPADQAAVARVAFEFDALTFPVLLSGSGFHEELVDVEYDVVSVRLGKTLVPERSPRTYRVRWPRGLRDYPDGKWYFGLLSYAAEVVDVTADRSVARDAR</sequence>
<comment type="cofactor">
    <cofactor evidence="1">
        <name>[4Fe-4S] cluster</name>
        <dbReference type="ChEBI" id="CHEBI:49883"/>
    </cofactor>
</comment>
<dbReference type="Proteomes" id="UP000612282">
    <property type="component" value="Unassembled WGS sequence"/>
</dbReference>
<dbReference type="PROSITE" id="PS51332">
    <property type="entry name" value="B12_BINDING"/>
    <property type="match status" value="1"/>
</dbReference>
<dbReference type="CDD" id="cd01335">
    <property type="entry name" value="Radical_SAM"/>
    <property type="match status" value="1"/>
</dbReference>
<feature type="domain" description="Radical SAM core" evidence="7">
    <location>
        <begin position="185"/>
        <end position="415"/>
    </location>
</feature>
<dbReference type="EMBL" id="BOMG01000126">
    <property type="protein sequence ID" value="GID61417.1"/>
    <property type="molecule type" value="Genomic_DNA"/>
</dbReference>
<dbReference type="PANTHER" id="PTHR43409">
    <property type="entry name" value="ANAEROBIC MAGNESIUM-PROTOPORPHYRIN IX MONOMETHYL ESTER CYCLASE-RELATED"/>
    <property type="match status" value="1"/>
</dbReference>
<reference evidence="8 9" key="1">
    <citation type="submission" date="2021-01" db="EMBL/GenBank/DDBJ databases">
        <title>Whole genome shotgun sequence of Actinoplanes couchii NBRC 106145.</title>
        <authorList>
            <person name="Komaki H."/>
            <person name="Tamura T."/>
        </authorList>
    </citation>
    <scope>NUCLEOTIDE SEQUENCE [LARGE SCALE GENOMIC DNA]</scope>
    <source>
        <strain evidence="8 9">NBRC 106145</strain>
    </source>
</reference>
<proteinExistence type="predicted"/>
<keyword evidence="3" id="KW-0479">Metal-binding</keyword>
<dbReference type="Pfam" id="PF02310">
    <property type="entry name" value="B12-binding"/>
    <property type="match status" value="1"/>
</dbReference>
<evidence type="ECO:0000256" key="1">
    <source>
        <dbReference type="ARBA" id="ARBA00001966"/>
    </source>
</evidence>